<evidence type="ECO:0000313" key="4">
    <source>
        <dbReference type="Proteomes" id="UP000383932"/>
    </source>
</evidence>
<comment type="caution">
    <text evidence="3">The sequence shown here is derived from an EMBL/GenBank/DDBJ whole genome shotgun (WGS) entry which is preliminary data.</text>
</comment>
<dbReference type="InterPro" id="IPR050300">
    <property type="entry name" value="GDXG_lipolytic_enzyme"/>
</dbReference>
<dbReference type="GO" id="GO:0016787">
    <property type="term" value="F:hydrolase activity"/>
    <property type="evidence" value="ECO:0007669"/>
    <property type="project" value="UniProtKB-KW"/>
</dbReference>
<dbReference type="Pfam" id="PF07859">
    <property type="entry name" value="Abhydrolase_3"/>
    <property type="match status" value="1"/>
</dbReference>
<dbReference type="PANTHER" id="PTHR48081">
    <property type="entry name" value="AB HYDROLASE SUPERFAMILY PROTEIN C4A8.06C"/>
    <property type="match status" value="1"/>
</dbReference>
<dbReference type="EMBL" id="SSOP01000079">
    <property type="protein sequence ID" value="KAB5592035.1"/>
    <property type="molecule type" value="Genomic_DNA"/>
</dbReference>
<reference evidence="3 4" key="1">
    <citation type="journal article" date="2019" name="Fungal Biol. Biotechnol.">
        <title>Draft genome sequence of fastidious pathogen Ceratobasidium theobromae, which causes vascular-streak dieback in Theobroma cacao.</title>
        <authorList>
            <person name="Ali S.S."/>
            <person name="Asman A."/>
            <person name="Shao J."/>
            <person name="Firmansyah A.P."/>
            <person name="Susilo A.W."/>
            <person name="Rosmana A."/>
            <person name="McMahon P."/>
            <person name="Junaid M."/>
            <person name="Guest D."/>
            <person name="Kheng T.Y."/>
            <person name="Meinhardt L.W."/>
            <person name="Bailey B.A."/>
        </authorList>
    </citation>
    <scope>NUCLEOTIDE SEQUENCE [LARGE SCALE GENOMIC DNA]</scope>
    <source>
        <strain evidence="3 4">CT2</strain>
    </source>
</reference>
<feature type="domain" description="Alpha/beta hydrolase fold-3" evidence="2">
    <location>
        <begin position="98"/>
        <end position="312"/>
    </location>
</feature>
<dbReference type="PANTHER" id="PTHR48081:SF8">
    <property type="entry name" value="ALPHA_BETA HYDROLASE FOLD-3 DOMAIN-CONTAINING PROTEIN-RELATED"/>
    <property type="match status" value="1"/>
</dbReference>
<protein>
    <submittedName>
        <fullName evidence="3">Lipase from carbohydrate esterase family CE10 protein</fullName>
    </submittedName>
</protein>
<keyword evidence="1" id="KW-0378">Hydrolase</keyword>
<dbReference type="AlphaFoldDB" id="A0A5N5QJV6"/>
<dbReference type="Gene3D" id="3.40.50.1820">
    <property type="entry name" value="alpha/beta hydrolase"/>
    <property type="match status" value="1"/>
</dbReference>
<evidence type="ECO:0000256" key="1">
    <source>
        <dbReference type="ARBA" id="ARBA00022801"/>
    </source>
</evidence>
<dbReference type="OrthoDB" id="408631at2759"/>
<evidence type="ECO:0000259" key="2">
    <source>
        <dbReference type="Pfam" id="PF07859"/>
    </source>
</evidence>
<organism evidence="3 4">
    <name type="scientific">Ceratobasidium theobromae</name>
    <dbReference type="NCBI Taxonomy" id="1582974"/>
    <lineage>
        <taxon>Eukaryota</taxon>
        <taxon>Fungi</taxon>
        <taxon>Dikarya</taxon>
        <taxon>Basidiomycota</taxon>
        <taxon>Agaricomycotina</taxon>
        <taxon>Agaricomycetes</taxon>
        <taxon>Cantharellales</taxon>
        <taxon>Ceratobasidiaceae</taxon>
        <taxon>Ceratobasidium</taxon>
    </lineage>
</organism>
<sequence>MSEDSPTSTTIPPSVLSRLVPDYRAFVEAQPPSRRIALHTIEWDPEFRQLQLAVPPPDQGEAGPVPVGSTRTVQVGKFSVLVLTPDGERPTKGWPVFLNIHGGGWVFGTKDSRISLCSRACVKAKCVVVSVDYRLAPENPFPAAVEDCWEALLWLHGAGKDELGIDISRIAVGGDSAGGNLSAVIAQRASLASPRIPLVLQILNIPATDLTHTTDKSKWTPSMIEHQNMFDLRALDKLWFRDLYIPKVEDRTNPEASPLLQDDKKAYEGMPQALVLVMELDAVRSEGVLYAEKMKANGVPVTLKEYKGITHVGTLADRVCTVAQKIRDDQIEALVSAFTR</sequence>
<evidence type="ECO:0000313" key="3">
    <source>
        <dbReference type="EMBL" id="KAB5592035.1"/>
    </source>
</evidence>
<dbReference type="InterPro" id="IPR029058">
    <property type="entry name" value="AB_hydrolase_fold"/>
</dbReference>
<dbReference type="InterPro" id="IPR013094">
    <property type="entry name" value="AB_hydrolase_3"/>
</dbReference>
<name>A0A5N5QJV6_9AGAM</name>
<proteinExistence type="predicted"/>
<dbReference type="Proteomes" id="UP000383932">
    <property type="component" value="Unassembled WGS sequence"/>
</dbReference>
<dbReference type="SUPFAM" id="SSF53474">
    <property type="entry name" value="alpha/beta-Hydrolases"/>
    <property type="match status" value="1"/>
</dbReference>
<accession>A0A5N5QJV6</accession>
<gene>
    <name evidence="3" type="ORF">CTheo_4559</name>
</gene>
<keyword evidence="4" id="KW-1185">Reference proteome</keyword>